<evidence type="ECO:0000256" key="2">
    <source>
        <dbReference type="ARBA" id="ARBA00022840"/>
    </source>
</evidence>
<feature type="binding site" evidence="3">
    <location>
        <begin position="12"/>
        <end position="17"/>
    </location>
    <ligand>
        <name>ATP</name>
        <dbReference type="ChEBI" id="CHEBI:30616"/>
    </ligand>
</feature>
<dbReference type="GO" id="GO:0004140">
    <property type="term" value="F:dephospho-CoA kinase activity"/>
    <property type="evidence" value="ECO:0007669"/>
    <property type="project" value="UniProtKB-UniRule"/>
</dbReference>
<comment type="catalytic activity">
    <reaction evidence="3">
        <text>3'-dephospho-CoA + ATP = ADP + CoA + H(+)</text>
        <dbReference type="Rhea" id="RHEA:18245"/>
        <dbReference type="ChEBI" id="CHEBI:15378"/>
        <dbReference type="ChEBI" id="CHEBI:30616"/>
        <dbReference type="ChEBI" id="CHEBI:57287"/>
        <dbReference type="ChEBI" id="CHEBI:57328"/>
        <dbReference type="ChEBI" id="CHEBI:456216"/>
        <dbReference type="EC" id="2.7.1.24"/>
    </reaction>
</comment>
<dbReference type="UniPathway" id="UPA00241">
    <property type="reaction ID" value="UER00356"/>
</dbReference>
<dbReference type="EC" id="2.7.1.24" evidence="3 4"/>
<dbReference type="PANTHER" id="PTHR10695">
    <property type="entry name" value="DEPHOSPHO-COA KINASE-RELATED"/>
    <property type="match status" value="1"/>
</dbReference>
<dbReference type="Gene3D" id="3.40.50.300">
    <property type="entry name" value="P-loop containing nucleotide triphosphate hydrolases"/>
    <property type="match status" value="1"/>
</dbReference>
<keyword evidence="3" id="KW-0173">Coenzyme A biosynthesis</keyword>
<dbReference type="HAMAP" id="MF_00376">
    <property type="entry name" value="Dephospho_CoA_kinase"/>
    <property type="match status" value="1"/>
</dbReference>
<dbReference type="CDD" id="cd02022">
    <property type="entry name" value="DPCK"/>
    <property type="match status" value="1"/>
</dbReference>
<evidence type="ECO:0000313" key="6">
    <source>
        <dbReference type="Proteomes" id="UP000069912"/>
    </source>
</evidence>
<reference evidence="5 6" key="1">
    <citation type="journal article" date="2016" name="Genome Announc.">
        <title>Complete Genome Sequences of Aerococcus christensenii CCUG 28831T, Aerococcus sanguinicola CCUG 43001T, Aerococcus urinae CCUG 36881T, Aerococcus urinaeequi CCUG 28094T, Aerococcus urinaehominis CCUG 42038 BT, and Aerococcus viridans CCUG 4311T.</title>
        <authorList>
            <person name="Carkaci D."/>
            <person name="Dargis R."/>
            <person name="Nielsen X.C."/>
            <person name="Skovgaard O."/>
            <person name="Fuursted K."/>
            <person name="Christensen J.J."/>
        </authorList>
    </citation>
    <scope>NUCLEOTIDE SEQUENCE [LARGE SCALE GENOMIC DNA]</scope>
    <source>
        <strain evidence="5 6">CCUG43001</strain>
    </source>
</reference>
<evidence type="ECO:0000256" key="4">
    <source>
        <dbReference type="NCBIfam" id="TIGR00152"/>
    </source>
</evidence>
<keyword evidence="6" id="KW-1185">Reference proteome</keyword>
<comment type="subcellular location">
    <subcellularLocation>
        <location evidence="3">Cytoplasm</location>
    </subcellularLocation>
</comment>
<comment type="function">
    <text evidence="3">Catalyzes the phosphorylation of the 3'-hydroxyl group of dephosphocoenzyme A to form coenzyme A.</text>
</comment>
<dbReference type="NCBIfam" id="TIGR00152">
    <property type="entry name" value="dephospho-CoA kinase"/>
    <property type="match status" value="1"/>
</dbReference>
<dbReference type="PROSITE" id="PS51219">
    <property type="entry name" value="DPCK"/>
    <property type="match status" value="1"/>
</dbReference>
<dbReference type="Pfam" id="PF01121">
    <property type="entry name" value="CoaE"/>
    <property type="match status" value="1"/>
</dbReference>
<dbReference type="PANTHER" id="PTHR10695:SF46">
    <property type="entry name" value="BIFUNCTIONAL COENZYME A SYNTHASE-RELATED"/>
    <property type="match status" value="1"/>
</dbReference>
<proteinExistence type="inferred from homology"/>
<dbReference type="EMBL" id="CP014160">
    <property type="protein sequence ID" value="AMB94491.1"/>
    <property type="molecule type" value="Genomic_DNA"/>
</dbReference>
<comment type="pathway">
    <text evidence="3">Cofactor biosynthesis; coenzyme A biosynthesis; CoA from (R)-pantothenate: step 5/5.</text>
</comment>
<keyword evidence="3 5" id="KW-0418">Kinase</keyword>
<name>A0A109RDJ9_9LACT</name>
<gene>
    <name evidence="3" type="primary">coaE</name>
    <name evidence="5" type="ORF">AWM72_06880</name>
</gene>
<accession>A0A109RDJ9</accession>
<reference evidence="6" key="2">
    <citation type="submission" date="2016-01" db="EMBL/GenBank/DDBJ databases">
        <title>Six Aerococcus type strain genome sequencing and assembly using PacBio and Illumina Hiseq.</title>
        <authorList>
            <person name="Carkaci D."/>
            <person name="Dargis R."/>
            <person name="Nielsen X.C."/>
            <person name="Skovgaard O."/>
            <person name="Fuursted K."/>
            <person name="Christensen J.J."/>
        </authorList>
    </citation>
    <scope>NUCLEOTIDE SEQUENCE [LARGE SCALE GENOMIC DNA]</scope>
    <source>
        <strain evidence="6">CCUG43001</strain>
    </source>
</reference>
<keyword evidence="2 3" id="KW-0067">ATP-binding</keyword>
<keyword evidence="1 3" id="KW-0547">Nucleotide-binding</keyword>
<keyword evidence="3" id="KW-0963">Cytoplasm</keyword>
<dbReference type="RefSeq" id="WP_067975285.1">
    <property type="nucleotide sequence ID" value="NZ_CP014160.1"/>
</dbReference>
<evidence type="ECO:0000256" key="3">
    <source>
        <dbReference type="HAMAP-Rule" id="MF_00376"/>
    </source>
</evidence>
<dbReference type="InterPro" id="IPR027417">
    <property type="entry name" value="P-loop_NTPase"/>
</dbReference>
<dbReference type="InterPro" id="IPR001977">
    <property type="entry name" value="Depp_CoAkinase"/>
</dbReference>
<organism evidence="5 6">
    <name type="scientific">Aerococcus sanguinicola</name>
    <dbReference type="NCBI Taxonomy" id="119206"/>
    <lineage>
        <taxon>Bacteria</taxon>
        <taxon>Bacillati</taxon>
        <taxon>Bacillota</taxon>
        <taxon>Bacilli</taxon>
        <taxon>Lactobacillales</taxon>
        <taxon>Aerococcaceae</taxon>
        <taxon>Aerococcus</taxon>
    </lineage>
</organism>
<dbReference type="GO" id="GO:0005737">
    <property type="term" value="C:cytoplasm"/>
    <property type="evidence" value="ECO:0007669"/>
    <property type="project" value="UniProtKB-SubCell"/>
</dbReference>
<dbReference type="KEGG" id="asan:AWM72_06880"/>
<protein>
    <recommendedName>
        <fullName evidence="3 4">Dephospho-CoA kinase</fullName>
        <ecNumber evidence="3 4">2.7.1.24</ecNumber>
    </recommendedName>
    <alternativeName>
        <fullName evidence="3">Dephosphocoenzyme A kinase</fullName>
    </alternativeName>
</protein>
<comment type="similarity">
    <text evidence="3">Belongs to the CoaE family.</text>
</comment>
<evidence type="ECO:0000256" key="1">
    <source>
        <dbReference type="ARBA" id="ARBA00022741"/>
    </source>
</evidence>
<sequence length="205" mass="23184">MTFHLGLTGSIATGKSSVSKHFQSLGYPIVDADLGSRAVVEPGQPGLEAIREHFGEDYIFPNQTINRKKIGQLIFADDRARQELNQLLQPHIRQWIIQEAQAYDAAGHELVVLDIPLLYEEGYQEDCDQVMVVYCSESVQLERLMARDQLSEGEAFQRICSQISIERKAEWADILIDNGRDLSYTYQQLDAWLGISGFRPNPVAE</sequence>
<dbReference type="GO" id="GO:0005524">
    <property type="term" value="F:ATP binding"/>
    <property type="evidence" value="ECO:0007669"/>
    <property type="project" value="UniProtKB-UniRule"/>
</dbReference>
<evidence type="ECO:0000313" key="5">
    <source>
        <dbReference type="EMBL" id="AMB94491.1"/>
    </source>
</evidence>
<dbReference type="GO" id="GO:0015937">
    <property type="term" value="P:coenzyme A biosynthetic process"/>
    <property type="evidence" value="ECO:0007669"/>
    <property type="project" value="UniProtKB-UniRule"/>
</dbReference>
<dbReference type="GeneID" id="92903788"/>
<dbReference type="SUPFAM" id="SSF52540">
    <property type="entry name" value="P-loop containing nucleoside triphosphate hydrolases"/>
    <property type="match status" value="1"/>
</dbReference>
<dbReference type="AlphaFoldDB" id="A0A109RDJ9"/>
<keyword evidence="3" id="KW-0808">Transferase</keyword>
<dbReference type="Proteomes" id="UP000069912">
    <property type="component" value="Chromosome"/>
</dbReference>